<organism evidence="5 6">
    <name type="scientific">Marvinbryantia formatexigens DSM 14469</name>
    <dbReference type="NCBI Taxonomy" id="478749"/>
    <lineage>
        <taxon>Bacteria</taxon>
        <taxon>Bacillati</taxon>
        <taxon>Bacillota</taxon>
        <taxon>Clostridia</taxon>
        <taxon>Lachnospirales</taxon>
        <taxon>Lachnospiraceae</taxon>
        <taxon>Marvinbryantia</taxon>
    </lineage>
</organism>
<keyword evidence="1" id="KW-0805">Transcription regulation</keyword>
<dbReference type="InterPro" id="IPR018060">
    <property type="entry name" value="HTH_AraC"/>
</dbReference>
<dbReference type="OrthoDB" id="2032459at2"/>
<dbReference type="SMART" id="SM00342">
    <property type="entry name" value="HTH_ARAC"/>
    <property type="match status" value="1"/>
</dbReference>
<gene>
    <name evidence="5" type="ORF">BRYFOR_05335</name>
</gene>
<sequence length="212" mass="24491">MQMIRDGNLNYKTIFDQASTVSHGVQVNSDNPMQQIQTTYIVFISLCVRAAIEGGLSPDTAYALGDCYIQSIIDCRTVSEAMAIGHTMYEDFIQRVHKYKCSQNVSQTIQSCCDYIQMHIEDELPLQNLAKYFGYTDYYFSRKFKKEMGVSYNEYLKAERIRHSQTLLKTTTLSLQEISAQLHFCSRTYFTDAFKSITGISPADYRQKYKRN</sequence>
<evidence type="ECO:0000256" key="2">
    <source>
        <dbReference type="ARBA" id="ARBA00023125"/>
    </source>
</evidence>
<evidence type="ECO:0000259" key="4">
    <source>
        <dbReference type="PROSITE" id="PS01124"/>
    </source>
</evidence>
<proteinExistence type="predicted"/>
<dbReference type="InterPro" id="IPR009057">
    <property type="entry name" value="Homeodomain-like_sf"/>
</dbReference>
<dbReference type="PANTHER" id="PTHR43280">
    <property type="entry name" value="ARAC-FAMILY TRANSCRIPTIONAL REGULATOR"/>
    <property type="match status" value="1"/>
</dbReference>
<evidence type="ECO:0000313" key="6">
    <source>
        <dbReference type="Proteomes" id="UP000005561"/>
    </source>
</evidence>
<evidence type="ECO:0000313" key="5">
    <source>
        <dbReference type="EMBL" id="EET62984.1"/>
    </source>
</evidence>
<name>C6L9P5_9FIRM</name>
<dbReference type="PANTHER" id="PTHR43280:SF2">
    <property type="entry name" value="HTH-TYPE TRANSCRIPTIONAL REGULATOR EXSA"/>
    <property type="match status" value="1"/>
</dbReference>
<dbReference type="STRING" id="168384.SAMN05660368_04196"/>
<keyword evidence="2" id="KW-0238">DNA-binding</keyword>
<protein>
    <recommendedName>
        <fullName evidence="4">HTH araC/xylS-type domain-containing protein</fullName>
    </recommendedName>
</protein>
<keyword evidence="6" id="KW-1185">Reference proteome</keyword>
<evidence type="ECO:0000256" key="1">
    <source>
        <dbReference type="ARBA" id="ARBA00023015"/>
    </source>
</evidence>
<feature type="domain" description="HTH araC/xylS-type" evidence="4">
    <location>
        <begin position="110"/>
        <end position="208"/>
    </location>
</feature>
<dbReference type="PROSITE" id="PS01124">
    <property type="entry name" value="HTH_ARAC_FAMILY_2"/>
    <property type="match status" value="1"/>
</dbReference>
<accession>C6L9P5</accession>
<dbReference type="AlphaFoldDB" id="C6L9P5"/>
<dbReference type="Pfam" id="PF12833">
    <property type="entry name" value="HTH_18"/>
    <property type="match status" value="1"/>
</dbReference>
<dbReference type="SUPFAM" id="SSF46689">
    <property type="entry name" value="Homeodomain-like"/>
    <property type="match status" value="2"/>
</dbReference>
<evidence type="ECO:0000256" key="3">
    <source>
        <dbReference type="ARBA" id="ARBA00023163"/>
    </source>
</evidence>
<dbReference type="eggNOG" id="COG2207">
    <property type="taxonomic scope" value="Bacteria"/>
</dbReference>
<comment type="caution">
    <text evidence="5">The sequence shown here is derived from an EMBL/GenBank/DDBJ whole genome shotgun (WGS) entry which is preliminary data.</text>
</comment>
<dbReference type="Proteomes" id="UP000005561">
    <property type="component" value="Unassembled WGS sequence"/>
</dbReference>
<dbReference type="GO" id="GO:0003700">
    <property type="term" value="F:DNA-binding transcription factor activity"/>
    <property type="evidence" value="ECO:0007669"/>
    <property type="project" value="InterPro"/>
</dbReference>
<dbReference type="GO" id="GO:0043565">
    <property type="term" value="F:sequence-specific DNA binding"/>
    <property type="evidence" value="ECO:0007669"/>
    <property type="project" value="InterPro"/>
</dbReference>
<dbReference type="RefSeq" id="WP_006860137.1">
    <property type="nucleotide sequence ID" value="NZ_ACCL02000001.1"/>
</dbReference>
<keyword evidence="3" id="KW-0804">Transcription</keyword>
<reference evidence="5" key="1">
    <citation type="submission" date="2009-07" db="EMBL/GenBank/DDBJ databases">
        <authorList>
            <person name="Weinstock G."/>
            <person name="Sodergren E."/>
            <person name="Clifton S."/>
            <person name="Fulton L."/>
            <person name="Fulton B."/>
            <person name="Courtney L."/>
            <person name="Fronick C."/>
            <person name="Harrison M."/>
            <person name="Strong C."/>
            <person name="Farmer C."/>
            <person name="Delahaunty K."/>
            <person name="Markovic C."/>
            <person name="Hall O."/>
            <person name="Minx P."/>
            <person name="Tomlinson C."/>
            <person name="Mitreva M."/>
            <person name="Nelson J."/>
            <person name="Hou S."/>
            <person name="Wollam A."/>
            <person name="Pepin K.H."/>
            <person name="Johnson M."/>
            <person name="Bhonagiri V."/>
            <person name="Nash W.E."/>
            <person name="Warren W."/>
            <person name="Chinwalla A."/>
            <person name="Mardis E.R."/>
            <person name="Wilson R.K."/>
        </authorList>
    </citation>
    <scope>NUCLEOTIDE SEQUENCE [LARGE SCALE GENOMIC DNA]</scope>
    <source>
        <strain evidence="5">DSM 14469</strain>
    </source>
</reference>
<dbReference type="EMBL" id="ACCL02000001">
    <property type="protein sequence ID" value="EET62984.1"/>
    <property type="molecule type" value="Genomic_DNA"/>
</dbReference>
<dbReference type="Gene3D" id="1.10.10.60">
    <property type="entry name" value="Homeodomain-like"/>
    <property type="match status" value="2"/>
</dbReference>